<dbReference type="NCBIfam" id="TIGR00756">
    <property type="entry name" value="PPR"/>
    <property type="match status" value="2"/>
</dbReference>
<evidence type="ECO:0008006" key="6">
    <source>
        <dbReference type="Google" id="ProtNLM"/>
    </source>
</evidence>
<proteinExistence type="predicted"/>
<dbReference type="SUPFAM" id="SSF55008">
    <property type="entry name" value="HMA, heavy metal-associated domain"/>
    <property type="match status" value="1"/>
</dbReference>
<evidence type="ECO:0000256" key="3">
    <source>
        <dbReference type="SAM" id="Phobius"/>
    </source>
</evidence>
<dbReference type="Pfam" id="PF20431">
    <property type="entry name" value="E_motif"/>
    <property type="match status" value="1"/>
</dbReference>
<accession>A0A8J5LN99</accession>
<dbReference type="GO" id="GO:0009451">
    <property type="term" value="P:RNA modification"/>
    <property type="evidence" value="ECO:0007669"/>
    <property type="project" value="InterPro"/>
</dbReference>
<dbReference type="PROSITE" id="PS51375">
    <property type="entry name" value="PPR"/>
    <property type="match status" value="2"/>
</dbReference>
<dbReference type="Gene3D" id="1.25.40.10">
    <property type="entry name" value="Tetratricopeptide repeat domain"/>
    <property type="match status" value="2"/>
</dbReference>
<keyword evidence="5" id="KW-1185">Reference proteome</keyword>
<organism evidence="4 5">
    <name type="scientific">Zingiber officinale</name>
    <name type="common">Ginger</name>
    <name type="synonym">Amomum zingiber</name>
    <dbReference type="NCBI Taxonomy" id="94328"/>
    <lineage>
        <taxon>Eukaryota</taxon>
        <taxon>Viridiplantae</taxon>
        <taxon>Streptophyta</taxon>
        <taxon>Embryophyta</taxon>
        <taxon>Tracheophyta</taxon>
        <taxon>Spermatophyta</taxon>
        <taxon>Magnoliopsida</taxon>
        <taxon>Liliopsida</taxon>
        <taxon>Zingiberales</taxon>
        <taxon>Zingiberaceae</taxon>
        <taxon>Zingiber</taxon>
    </lineage>
</organism>
<dbReference type="FunFam" id="1.25.40.10:FF:000242">
    <property type="entry name" value="Pentatricopeptide repeat-containing protein"/>
    <property type="match status" value="1"/>
</dbReference>
<keyword evidence="1" id="KW-0677">Repeat</keyword>
<dbReference type="AlphaFoldDB" id="A0A8J5LN99"/>
<dbReference type="Gene3D" id="3.30.70.100">
    <property type="match status" value="1"/>
</dbReference>
<dbReference type="InterPro" id="IPR046848">
    <property type="entry name" value="E_motif"/>
</dbReference>
<feature type="repeat" description="PPR" evidence="2">
    <location>
        <begin position="272"/>
        <end position="306"/>
    </location>
</feature>
<evidence type="ECO:0000313" key="4">
    <source>
        <dbReference type="EMBL" id="KAG6519679.1"/>
    </source>
</evidence>
<dbReference type="GO" id="GO:0003723">
    <property type="term" value="F:RNA binding"/>
    <property type="evidence" value="ECO:0007669"/>
    <property type="project" value="InterPro"/>
</dbReference>
<dbReference type="PANTHER" id="PTHR47926">
    <property type="entry name" value="PENTATRICOPEPTIDE REPEAT-CONTAINING PROTEIN"/>
    <property type="match status" value="1"/>
</dbReference>
<name>A0A8J5LN99_ZINOF</name>
<evidence type="ECO:0000256" key="1">
    <source>
        <dbReference type="ARBA" id="ARBA00022737"/>
    </source>
</evidence>
<reference evidence="4 5" key="1">
    <citation type="submission" date="2020-08" db="EMBL/GenBank/DDBJ databases">
        <title>Plant Genome Project.</title>
        <authorList>
            <person name="Zhang R.-G."/>
        </authorList>
    </citation>
    <scope>NUCLEOTIDE SEQUENCE [LARGE SCALE GENOMIC DNA]</scope>
    <source>
        <tissue evidence="4">Rhizome</tissue>
    </source>
</reference>
<dbReference type="EMBL" id="JACMSC010000006">
    <property type="protein sequence ID" value="KAG6519679.1"/>
    <property type="molecule type" value="Genomic_DNA"/>
</dbReference>
<evidence type="ECO:0000313" key="5">
    <source>
        <dbReference type="Proteomes" id="UP000734854"/>
    </source>
</evidence>
<dbReference type="InterPro" id="IPR046960">
    <property type="entry name" value="PPR_At4g14850-like_plant"/>
</dbReference>
<dbReference type="GO" id="GO:0046872">
    <property type="term" value="F:metal ion binding"/>
    <property type="evidence" value="ECO:0007669"/>
    <property type="project" value="InterPro"/>
</dbReference>
<dbReference type="Pfam" id="PF01535">
    <property type="entry name" value="PPR"/>
    <property type="match status" value="1"/>
</dbReference>
<keyword evidence="3" id="KW-0472">Membrane</keyword>
<dbReference type="FunFam" id="1.25.40.10:FF:000344">
    <property type="entry name" value="Pentatricopeptide repeat-containing protein"/>
    <property type="match status" value="1"/>
</dbReference>
<feature type="repeat" description="PPR" evidence="2">
    <location>
        <begin position="169"/>
        <end position="203"/>
    </location>
</feature>
<dbReference type="Pfam" id="PF13041">
    <property type="entry name" value="PPR_2"/>
    <property type="match status" value="2"/>
</dbReference>
<dbReference type="InterPro" id="IPR036163">
    <property type="entry name" value="HMA_dom_sf"/>
</dbReference>
<comment type="caution">
    <text evidence="4">The sequence shown here is derived from an EMBL/GenBank/DDBJ whole genome shotgun (WGS) entry which is preliminary data.</text>
</comment>
<dbReference type="PANTHER" id="PTHR47926:SF537">
    <property type="entry name" value="PENTACOTRIPEPTIDE-REPEAT REGION OF PRORP DOMAIN-CONTAINING PROTEIN"/>
    <property type="match status" value="1"/>
</dbReference>
<gene>
    <name evidence="4" type="ORF">ZIOFF_023179</name>
</gene>
<dbReference type="InterPro" id="IPR002885">
    <property type="entry name" value="PPR_rpt"/>
</dbReference>
<dbReference type="InterPro" id="IPR011990">
    <property type="entry name" value="TPR-like_helical_dom_sf"/>
</dbReference>
<sequence>MLLALPRARCSALLQFCSAIEQVKQIHAQLIVNALLAQPSAVAKLVERYHAVAGGNGHVRLIFHHHHCSSSSLVSNAMLLCTRPEDALSLFSHQNKTGLVTPDRFAYTCALSSCAQLNALLGGTQVQALIAKSGFMSDVVVSTTAVHFYASCGDVGAARQVFDEMTSRNSVTWNALMTGFCLNDRAEEAVSVFDEMLRHGLRITERTAIVLLSACSQLGDLALGSTAHGYIYKAAARFEDCVFTGTGLVDMYCKCGSLTSASKVFDDMTSRNVLTWSAMIGGLAIHGEGKAALRLMEEMVKAGFWPNAATFTGLLFACVHRGLVDEGVRLFDVMKSRFDVEPCMKHYGCMVDLLGRAGMVREAYEFVKAMPVEPDVVVWRALLGACRIHGHEELGEEVGKILLQWETRSARRGRGGCEDFIALSNMYASAERWEDVSTIRREMKKNTTGNRPVILISLLLAKSFFSGFCITVMALLARLRFLFSRFLYVKVQVIVMTANMSCNHCRMRISRVVSKMNRLFDYTVDMTKKEVFIVDSRRIPSPEIYDQVMK</sequence>
<keyword evidence="3" id="KW-1133">Transmembrane helix</keyword>
<dbReference type="Proteomes" id="UP000734854">
    <property type="component" value="Unassembled WGS sequence"/>
</dbReference>
<keyword evidence="3" id="KW-0812">Transmembrane</keyword>
<protein>
    <recommendedName>
        <fullName evidence="6">Pentatricopeptide repeat-containing protein</fullName>
    </recommendedName>
</protein>
<evidence type="ECO:0000256" key="2">
    <source>
        <dbReference type="PROSITE-ProRule" id="PRU00708"/>
    </source>
</evidence>
<feature type="transmembrane region" description="Helical" evidence="3">
    <location>
        <begin position="453"/>
        <end position="477"/>
    </location>
</feature>